<name>A0AAD1UDK2_EUPCR</name>
<feature type="transmembrane region" description="Helical" evidence="7">
    <location>
        <begin position="365"/>
        <end position="389"/>
    </location>
</feature>
<keyword evidence="6 7" id="KW-0472">Membrane</keyword>
<evidence type="ECO:0000256" key="6">
    <source>
        <dbReference type="ARBA" id="ARBA00023136"/>
    </source>
</evidence>
<keyword evidence="9" id="KW-1185">Reference proteome</keyword>
<evidence type="ECO:0000256" key="3">
    <source>
        <dbReference type="ARBA" id="ARBA00022448"/>
    </source>
</evidence>
<feature type="transmembrane region" description="Helical" evidence="7">
    <location>
        <begin position="401"/>
        <end position="424"/>
    </location>
</feature>
<feature type="transmembrane region" description="Helical" evidence="7">
    <location>
        <begin position="302"/>
        <end position="322"/>
    </location>
</feature>
<proteinExistence type="inferred from homology"/>
<feature type="transmembrane region" description="Helical" evidence="7">
    <location>
        <begin position="35"/>
        <end position="57"/>
    </location>
</feature>
<keyword evidence="3" id="KW-0813">Transport</keyword>
<feature type="transmembrane region" description="Helical" evidence="7">
    <location>
        <begin position="334"/>
        <end position="353"/>
    </location>
</feature>
<accession>A0AAD1UDK2</accession>
<dbReference type="SUPFAM" id="SSF103473">
    <property type="entry name" value="MFS general substrate transporter"/>
    <property type="match status" value="1"/>
</dbReference>
<dbReference type="PRINTS" id="PR01130">
    <property type="entry name" value="DERENTRNSPRT"/>
</dbReference>
<comment type="caution">
    <text evidence="8">The sequence shown here is derived from an EMBL/GenBank/DDBJ whole genome shotgun (WGS) entry which is preliminary data.</text>
</comment>
<evidence type="ECO:0000256" key="5">
    <source>
        <dbReference type="ARBA" id="ARBA00022989"/>
    </source>
</evidence>
<feature type="transmembrane region" description="Helical" evidence="7">
    <location>
        <begin position="91"/>
        <end position="116"/>
    </location>
</feature>
<dbReference type="GO" id="GO:0005886">
    <property type="term" value="C:plasma membrane"/>
    <property type="evidence" value="ECO:0007669"/>
    <property type="project" value="TreeGrafter"/>
</dbReference>
<dbReference type="AlphaFoldDB" id="A0AAD1UDK2"/>
<keyword evidence="5 7" id="KW-1133">Transmembrane helix</keyword>
<keyword evidence="4 7" id="KW-0812">Transmembrane</keyword>
<dbReference type="PANTHER" id="PTHR10332:SF10">
    <property type="entry name" value="EQUILIBRATIVE NUCLEOSIDE TRANSPORTER 4"/>
    <property type="match status" value="1"/>
</dbReference>
<evidence type="ECO:0000313" key="8">
    <source>
        <dbReference type="EMBL" id="CAI2366872.1"/>
    </source>
</evidence>
<reference evidence="8" key="1">
    <citation type="submission" date="2023-07" db="EMBL/GenBank/DDBJ databases">
        <authorList>
            <consortium name="AG Swart"/>
            <person name="Singh M."/>
            <person name="Singh A."/>
            <person name="Seah K."/>
            <person name="Emmerich C."/>
        </authorList>
    </citation>
    <scope>NUCLEOTIDE SEQUENCE</scope>
    <source>
        <strain evidence="8">DP1</strain>
    </source>
</reference>
<gene>
    <name evidence="8" type="ORF">ECRASSUSDP1_LOCUS8146</name>
</gene>
<feature type="transmembrane region" description="Helical" evidence="7">
    <location>
        <begin position="161"/>
        <end position="188"/>
    </location>
</feature>
<comment type="similarity">
    <text evidence="2">Belongs to the SLC29A/ENT transporter (TC 2.A.57) family.</text>
</comment>
<dbReference type="PANTHER" id="PTHR10332">
    <property type="entry name" value="EQUILIBRATIVE NUCLEOSIDE TRANSPORTER"/>
    <property type="match status" value="1"/>
</dbReference>
<dbReference type="EMBL" id="CAMPGE010007957">
    <property type="protein sequence ID" value="CAI2366872.1"/>
    <property type="molecule type" value="Genomic_DNA"/>
</dbReference>
<organism evidence="8 9">
    <name type="scientific">Euplotes crassus</name>
    <dbReference type="NCBI Taxonomy" id="5936"/>
    <lineage>
        <taxon>Eukaryota</taxon>
        <taxon>Sar</taxon>
        <taxon>Alveolata</taxon>
        <taxon>Ciliophora</taxon>
        <taxon>Intramacronucleata</taxon>
        <taxon>Spirotrichea</taxon>
        <taxon>Hypotrichia</taxon>
        <taxon>Euplotida</taxon>
        <taxon>Euplotidae</taxon>
        <taxon>Moneuplotes</taxon>
    </lineage>
</organism>
<feature type="transmembrane region" description="Helical" evidence="7">
    <location>
        <begin position="64"/>
        <end position="85"/>
    </location>
</feature>
<evidence type="ECO:0000256" key="7">
    <source>
        <dbReference type="SAM" id="Phobius"/>
    </source>
</evidence>
<dbReference type="GO" id="GO:0005337">
    <property type="term" value="F:nucleoside transmembrane transporter activity"/>
    <property type="evidence" value="ECO:0007669"/>
    <property type="project" value="InterPro"/>
</dbReference>
<dbReference type="InterPro" id="IPR036259">
    <property type="entry name" value="MFS_trans_sf"/>
</dbReference>
<sequence>MFFLLGVGAVLPFNAIVTAIDYFSQRFPTRDPAFTFPLILNGPHLVFSFANVFLASFLSLKIRLVASLMFILTMLFVLPLVSNFVTEPLAWILVILIIISVGIANAFAQSGIFGFAGMLPEKYIGAVMLRNGLSGIVMNVFRMITLAIFPPVEVRKGEVDISAFIGCLIYFAIAALVLMLCILGYFVVCKTSFARHHMSKINSKQGEYSTEKIGGSNNPSLTLHRNIMSEETRGYSKINTNDTEMNGQELNTEPKTFLTVYKEVGFMAFQVFACFLITFVVFPGTHLSTHFDFMGNSLADQAWFSVIMITLYNFFDTIGRFAGGFVKIFSPTTIISLIITRLIFIPLSVLVQIGSTPSLIFESDWFRILNMAIFALTNGYNSTLCMVYGPSCTDKNSKERAGIIMSLHLVGGIFGGSLISSFLMTLI</sequence>
<evidence type="ECO:0000256" key="4">
    <source>
        <dbReference type="ARBA" id="ARBA00022692"/>
    </source>
</evidence>
<dbReference type="InterPro" id="IPR002259">
    <property type="entry name" value="Eqnu_transpt"/>
</dbReference>
<dbReference type="Pfam" id="PF01733">
    <property type="entry name" value="Nucleoside_tran"/>
    <property type="match status" value="1"/>
</dbReference>
<evidence type="ECO:0000313" key="9">
    <source>
        <dbReference type="Proteomes" id="UP001295684"/>
    </source>
</evidence>
<feature type="transmembrane region" description="Helical" evidence="7">
    <location>
        <begin position="128"/>
        <end position="149"/>
    </location>
</feature>
<dbReference type="Proteomes" id="UP001295684">
    <property type="component" value="Unassembled WGS sequence"/>
</dbReference>
<evidence type="ECO:0000256" key="2">
    <source>
        <dbReference type="ARBA" id="ARBA00007965"/>
    </source>
</evidence>
<comment type="subcellular location">
    <subcellularLocation>
        <location evidence="1">Membrane</location>
        <topology evidence="1">Multi-pass membrane protein</topology>
    </subcellularLocation>
</comment>
<protein>
    <submittedName>
        <fullName evidence="8">Uncharacterized protein</fullName>
    </submittedName>
</protein>
<feature type="transmembrane region" description="Helical" evidence="7">
    <location>
        <begin position="264"/>
        <end position="282"/>
    </location>
</feature>
<dbReference type="PIRSF" id="PIRSF016379">
    <property type="entry name" value="ENT"/>
    <property type="match status" value="1"/>
</dbReference>
<evidence type="ECO:0000256" key="1">
    <source>
        <dbReference type="ARBA" id="ARBA00004141"/>
    </source>
</evidence>